<dbReference type="STRING" id="1449351.RISW2_10975"/>
<keyword evidence="4 6" id="KW-0732">Signal</keyword>
<gene>
    <name evidence="7" type="ORF">RISW2_10975</name>
</gene>
<sequence>MTMRRFFITVAALCVGTAVSAETLRLSHSYTEDDTRHRWAEKIAELVDEKTDGAVTVEIFPNQQLFKAREQYNGLVQNRIDLAIYPLPWLSGRAPLAEIGALPGVVSEPADGLEWRSREIWPMLQEAVAETGVTLAGGGFAMGTIGNTGEPILLPEDMDGHKMRGLGRATEAMMMANGATITSLPASEIYQALQTGVLSGVLTIYSSFEGYNLQEVVDHMLIGKGFVGAMHGLLAAPGLEDKIGTEHYEAVLSAVEESEAWFVEAAAAEQADIAAAFEAAGVTVHRLDDDQAAAWQADAEDNAWSYFRENVPNGDAALEALTTPLSN</sequence>
<accession>X7F528</accession>
<evidence type="ECO:0000256" key="5">
    <source>
        <dbReference type="ARBA" id="ARBA00022764"/>
    </source>
</evidence>
<feature type="signal peptide" evidence="6">
    <location>
        <begin position="1"/>
        <end position="21"/>
    </location>
</feature>
<dbReference type="EMBL" id="JAME01000026">
    <property type="protein sequence ID" value="ETX27848.1"/>
    <property type="molecule type" value="Genomic_DNA"/>
</dbReference>
<evidence type="ECO:0000256" key="3">
    <source>
        <dbReference type="ARBA" id="ARBA00022448"/>
    </source>
</evidence>
<protein>
    <recommendedName>
        <fullName evidence="9">C4-dicarboxylate ABC transporter substrate-binding protein</fullName>
    </recommendedName>
</protein>
<evidence type="ECO:0000256" key="1">
    <source>
        <dbReference type="ARBA" id="ARBA00004418"/>
    </source>
</evidence>
<evidence type="ECO:0000256" key="6">
    <source>
        <dbReference type="SAM" id="SignalP"/>
    </source>
</evidence>
<dbReference type="InterPro" id="IPR038404">
    <property type="entry name" value="TRAP_DctP_sf"/>
</dbReference>
<reference evidence="7 8" key="1">
    <citation type="submission" date="2014-01" db="EMBL/GenBank/DDBJ databases">
        <title>Roseivivax isoporae LMG 25204 Genome Sequencing.</title>
        <authorList>
            <person name="Lai Q."/>
            <person name="Li G."/>
            <person name="Shao Z."/>
        </authorList>
    </citation>
    <scope>NUCLEOTIDE SEQUENCE [LARGE SCALE GENOMIC DNA]</scope>
    <source>
        <strain evidence="7 8">LMG 25204</strain>
    </source>
</reference>
<evidence type="ECO:0008006" key="9">
    <source>
        <dbReference type="Google" id="ProtNLM"/>
    </source>
</evidence>
<name>X7F528_9RHOB</name>
<dbReference type="Pfam" id="PF03480">
    <property type="entry name" value="DctP"/>
    <property type="match status" value="1"/>
</dbReference>
<dbReference type="PANTHER" id="PTHR33376">
    <property type="match status" value="1"/>
</dbReference>
<dbReference type="OrthoDB" id="8678862at2"/>
<dbReference type="AlphaFoldDB" id="X7F528"/>
<evidence type="ECO:0000256" key="4">
    <source>
        <dbReference type="ARBA" id="ARBA00022729"/>
    </source>
</evidence>
<dbReference type="InterPro" id="IPR018389">
    <property type="entry name" value="DctP_fam"/>
</dbReference>
<comment type="caution">
    <text evidence="7">The sequence shown here is derived from an EMBL/GenBank/DDBJ whole genome shotgun (WGS) entry which is preliminary data.</text>
</comment>
<dbReference type="Proteomes" id="UP000023430">
    <property type="component" value="Unassembled WGS sequence"/>
</dbReference>
<dbReference type="NCBIfam" id="NF037995">
    <property type="entry name" value="TRAP_S1"/>
    <property type="match status" value="1"/>
</dbReference>
<dbReference type="GO" id="GO:0042597">
    <property type="term" value="C:periplasmic space"/>
    <property type="evidence" value="ECO:0007669"/>
    <property type="project" value="UniProtKB-SubCell"/>
</dbReference>
<dbReference type="eggNOG" id="COG1638">
    <property type="taxonomic scope" value="Bacteria"/>
</dbReference>
<dbReference type="GO" id="GO:0055085">
    <property type="term" value="P:transmembrane transport"/>
    <property type="evidence" value="ECO:0007669"/>
    <property type="project" value="InterPro"/>
</dbReference>
<organism evidence="7 8">
    <name type="scientific">Roseivivax isoporae LMG 25204</name>
    <dbReference type="NCBI Taxonomy" id="1449351"/>
    <lineage>
        <taxon>Bacteria</taxon>
        <taxon>Pseudomonadati</taxon>
        <taxon>Pseudomonadota</taxon>
        <taxon>Alphaproteobacteria</taxon>
        <taxon>Rhodobacterales</taxon>
        <taxon>Roseobacteraceae</taxon>
        <taxon>Roseivivax</taxon>
    </lineage>
</organism>
<keyword evidence="8" id="KW-1185">Reference proteome</keyword>
<dbReference type="Gene3D" id="3.40.190.170">
    <property type="entry name" value="Bacterial extracellular solute-binding protein, family 7"/>
    <property type="match status" value="1"/>
</dbReference>
<evidence type="ECO:0000313" key="8">
    <source>
        <dbReference type="Proteomes" id="UP000023430"/>
    </source>
</evidence>
<feature type="chain" id="PRO_5004980052" description="C4-dicarboxylate ABC transporter substrate-binding protein" evidence="6">
    <location>
        <begin position="22"/>
        <end position="327"/>
    </location>
</feature>
<evidence type="ECO:0000256" key="2">
    <source>
        <dbReference type="ARBA" id="ARBA00009023"/>
    </source>
</evidence>
<proteinExistence type="inferred from homology"/>
<dbReference type="PANTHER" id="PTHR33376:SF7">
    <property type="entry name" value="C4-DICARBOXYLATE-BINDING PROTEIN DCTB"/>
    <property type="match status" value="1"/>
</dbReference>
<comment type="similarity">
    <text evidence="2">Belongs to the bacterial solute-binding protein 7 family.</text>
</comment>
<evidence type="ECO:0000313" key="7">
    <source>
        <dbReference type="EMBL" id="ETX27848.1"/>
    </source>
</evidence>
<dbReference type="PATRIC" id="fig|1449351.3.peg.3251"/>
<keyword evidence="5" id="KW-0574">Periplasm</keyword>
<keyword evidence="3" id="KW-0813">Transport</keyword>
<dbReference type="GO" id="GO:0015740">
    <property type="term" value="P:C4-dicarboxylate transport"/>
    <property type="evidence" value="ECO:0007669"/>
    <property type="project" value="TreeGrafter"/>
</dbReference>
<comment type="subcellular location">
    <subcellularLocation>
        <location evidence="1">Periplasm</location>
    </subcellularLocation>
</comment>